<comment type="caution">
    <text evidence="1">The sequence shown here is derived from an EMBL/GenBank/DDBJ whole genome shotgun (WGS) entry which is preliminary data.</text>
</comment>
<proteinExistence type="predicted"/>
<evidence type="ECO:0008006" key="3">
    <source>
        <dbReference type="Google" id="ProtNLM"/>
    </source>
</evidence>
<feature type="non-terminal residue" evidence="1">
    <location>
        <position position="1"/>
    </location>
</feature>
<keyword evidence="2" id="KW-1185">Reference proteome</keyword>
<dbReference type="AlphaFoldDB" id="A0A0K9Q620"/>
<dbReference type="OrthoDB" id="786541at2759"/>
<name>A0A0K9Q620_ZOSMR</name>
<dbReference type="EMBL" id="LFYR01000073">
    <property type="protein sequence ID" value="KMZ76172.1"/>
    <property type="molecule type" value="Genomic_DNA"/>
</dbReference>
<dbReference type="Proteomes" id="UP000036987">
    <property type="component" value="Unassembled WGS sequence"/>
</dbReference>
<reference evidence="2" key="1">
    <citation type="journal article" date="2016" name="Nature">
        <title>The genome of the seagrass Zostera marina reveals angiosperm adaptation to the sea.</title>
        <authorList>
            <person name="Olsen J.L."/>
            <person name="Rouze P."/>
            <person name="Verhelst B."/>
            <person name="Lin Y.-C."/>
            <person name="Bayer T."/>
            <person name="Collen J."/>
            <person name="Dattolo E."/>
            <person name="De Paoli E."/>
            <person name="Dittami S."/>
            <person name="Maumus F."/>
            <person name="Michel G."/>
            <person name="Kersting A."/>
            <person name="Lauritano C."/>
            <person name="Lohaus R."/>
            <person name="Toepel M."/>
            <person name="Tonon T."/>
            <person name="Vanneste K."/>
            <person name="Amirebrahimi M."/>
            <person name="Brakel J."/>
            <person name="Bostroem C."/>
            <person name="Chovatia M."/>
            <person name="Grimwood J."/>
            <person name="Jenkins J.W."/>
            <person name="Jueterbock A."/>
            <person name="Mraz A."/>
            <person name="Stam W.T."/>
            <person name="Tice H."/>
            <person name="Bornberg-Bauer E."/>
            <person name="Green P.J."/>
            <person name="Pearson G.A."/>
            <person name="Procaccini G."/>
            <person name="Duarte C.M."/>
            <person name="Schmutz J."/>
            <person name="Reusch T.B.H."/>
            <person name="Van de Peer Y."/>
        </authorList>
    </citation>
    <scope>NUCLEOTIDE SEQUENCE [LARGE SCALE GENOMIC DNA]</scope>
    <source>
        <strain evidence="2">cv. Finnish</strain>
    </source>
</reference>
<dbReference type="InterPro" id="IPR011990">
    <property type="entry name" value="TPR-like_helical_dom_sf"/>
</dbReference>
<sequence length="77" mass="8587">VGSTRCRQLHSASVKYGIESVITVSNALIALYARSDSSDGIVFARDVFDKMLLKDELTWITIIIGYVRCGRWGCGFR</sequence>
<protein>
    <recommendedName>
        <fullName evidence="3">Pentatricopeptide repeat-containing protein</fullName>
    </recommendedName>
</protein>
<accession>A0A0K9Q620</accession>
<gene>
    <name evidence="1" type="ORF">ZOSMA_1063G00020</name>
</gene>
<dbReference type="Gene3D" id="1.25.40.10">
    <property type="entry name" value="Tetratricopeptide repeat domain"/>
    <property type="match status" value="1"/>
</dbReference>
<evidence type="ECO:0000313" key="1">
    <source>
        <dbReference type="EMBL" id="KMZ76172.1"/>
    </source>
</evidence>
<evidence type="ECO:0000313" key="2">
    <source>
        <dbReference type="Proteomes" id="UP000036987"/>
    </source>
</evidence>
<organism evidence="1 2">
    <name type="scientific">Zostera marina</name>
    <name type="common">Eelgrass</name>
    <dbReference type="NCBI Taxonomy" id="29655"/>
    <lineage>
        <taxon>Eukaryota</taxon>
        <taxon>Viridiplantae</taxon>
        <taxon>Streptophyta</taxon>
        <taxon>Embryophyta</taxon>
        <taxon>Tracheophyta</taxon>
        <taxon>Spermatophyta</taxon>
        <taxon>Magnoliopsida</taxon>
        <taxon>Liliopsida</taxon>
        <taxon>Zosteraceae</taxon>
        <taxon>Zostera</taxon>
    </lineage>
</organism>